<evidence type="ECO:0000259" key="11">
    <source>
        <dbReference type="PROSITE" id="PS50893"/>
    </source>
</evidence>
<keyword evidence="4" id="KW-1003">Cell membrane</keyword>
<dbReference type="PROSITE" id="PS50893">
    <property type="entry name" value="ABC_TRANSPORTER_2"/>
    <property type="match status" value="2"/>
</dbReference>
<reference evidence="12 13" key="1">
    <citation type="submission" date="2017-08" db="EMBL/GenBank/DDBJ databases">
        <title>Pleomorphomonas carboxidotrophicus sp. nov., a new mesophilic hydrogenogenic carboxidotroph.</title>
        <authorList>
            <person name="Esquivel-Elizondo S."/>
            <person name="Krajmalnik-Brown R."/>
            <person name="Maldonado J."/>
        </authorList>
    </citation>
    <scope>NUCLEOTIDE SEQUENCE [LARGE SCALE GENOMIC DNA]</scope>
    <source>
        <strain evidence="12 13">SVCO-16</strain>
    </source>
</reference>
<dbReference type="EMBL" id="NQVN01000016">
    <property type="protein sequence ID" value="PIO97603.1"/>
    <property type="molecule type" value="Genomic_DNA"/>
</dbReference>
<evidence type="ECO:0000256" key="5">
    <source>
        <dbReference type="ARBA" id="ARBA00022597"/>
    </source>
</evidence>
<keyword evidence="13" id="KW-1185">Reference proteome</keyword>
<keyword evidence="10" id="KW-0472">Membrane</keyword>
<evidence type="ECO:0000256" key="10">
    <source>
        <dbReference type="ARBA" id="ARBA00023136"/>
    </source>
</evidence>
<evidence type="ECO:0000256" key="4">
    <source>
        <dbReference type="ARBA" id="ARBA00022475"/>
    </source>
</evidence>
<dbReference type="RefSeq" id="WP_100082125.1">
    <property type="nucleotide sequence ID" value="NZ_NQVN01000016.1"/>
</dbReference>
<comment type="similarity">
    <text evidence="2">Belongs to the ABC transporter superfamily.</text>
</comment>
<keyword evidence="5" id="KW-0762">Sugar transport</keyword>
<dbReference type="GO" id="GO:0005524">
    <property type="term" value="F:ATP binding"/>
    <property type="evidence" value="ECO:0007669"/>
    <property type="project" value="UniProtKB-KW"/>
</dbReference>
<keyword evidence="3" id="KW-0813">Transport</keyword>
<dbReference type="SUPFAM" id="SSF52540">
    <property type="entry name" value="P-loop containing nucleoside triphosphate hydrolases"/>
    <property type="match status" value="2"/>
</dbReference>
<evidence type="ECO:0000256" key="9">
    <source>
        <dbReference type="ARBA" id="ARBA00022967"/>
    </source>
</evidence>
<keyword evidence="8 12" id="KW-0067">ATP-binding</keyword>
<dbReference type="GO" id="GO:0016887">
    <property type="term" value="F:ATP hydrolysis activity"/>
    <property type="evidence" value="ECO:0007669"/>
    <property type="project" value="InterPro"/>
</dbReference>
<comment type="caution">
    <text evidence="12">The sequence shown here is derived from an EMBL/GenBank/DDBJ whole genome shotgun (WGS) entry which is preliminary data.</text>
</comment>
<evidence type="ECO:0000313" key="13">
    <source>
        <dbReference type="Proteomes" id="UP000231070"/>
    </source>
</evidence>
<evidence type="ECO:0000256" key="6">
    <source>
        <dbReference type="ARBA" id="ARBA00022737"/>
    </source>
</evidence>
<evidence type="ECO:0000256" key="8">
    <source>
        <dbReference type="ARBA" id="ARBA00022840"/>
    </source>
</evidence>
<dbReference type="CDD" id="cd03216">
    <property type="entry name" value="ABC_Carb_Monos_I"/>
    <property type="match status" value="1"/>
</dbReference>
<dbReference type="CDD" id="cd03215">
    <property type="entry name" value="ABC_Carb_Monos_II"/>
    <property type="match status" value="1"/>
</dbReference>
<dbReference type="Gene3D" id="3.40.50.300">
    <property type="entry name" value="P-loop containing nucleotide triphosphate hydrolases"/>
    <property type="match status" value="2"/>
</dbReference>
<dbReference type="PANTHER" id="PTHR43790:SF3">
    <property type="entry name" value="D-ALLOSE IMPORT ATP-BINDING PROTEIN ALSA-RELATED"/>
    <property type="match status" value="1"/>
</dbReference>
<evidence type="ECO:0000256" key="7">
    <source>
        <dbReference type="ARBA" id="ARBA00022741"/>
    </source>
</evidence>
<dbReference type="PANTHER" id="PTHR43790">
    <property type="entry name" value="CARBOHYDRATE TRANSPORT ATP-BINDING PROTEIN MG119-RELATED"/>
    <property type="match status" value="1"/>
</dbReference>
<dbReference type="OrthoDB" id="9805029at2"/>
<sequence>MSAGPLAAGSPPSRQESDSANDLAIAMKGITKTFGGVKALSNVKLEVRRGEIHALLGGNGAGKSTLLKILRGVQAPDAGTIDVNGVRLSEHSTEASRRAGIAMIFQEMSLIPTLTAAQNIFLNREPRGVAGLIDDRQCRERARQLFEEFHVSIDPDELVASMSAGQRQLTEIVKAISQRSKVLVLDEPSSALTESEVDLLFDILRKLKADGVAIIYVSHRMEEIMRIADRATILRDGQYVLTAPLSELTLDAIISHIVGQEGRNLSMRQEGTAAAGEVILELRHASGSSKPIDVSLEVRRGEVVGVAGLLGSGRSSLARLVYGVTPLVSGEMLVKGKPVHLRKPSEAIDAGIALIPENRLTEGLVVTHSVASNMCLPVLDRLSRWSLVSSAKVAELVDRHIEWLRVKTDSREASMLSLSGGNQQKVVLAKGLATLPDVLVLDEPTAGIDIGSKTEIVSLIRDMAAAGKAVLLISSEPSELIAASDRIVVMADGRLAAEVGIADIVSSDDTPVERLQHAQQRLQLLIQKVNAND</sequence>
<name>A0A2G9WSD1_9HYPH</name>
<feature type="domain" description="ABC transporter" evidence="11">
    <location>
        <begin position="267"/>
        <end position="517"/>
    </location>
</feature>
<keyword evidence="7" id="KW-0547">Nucleotide-binding</keyword>
<gene>
    <name evidence="12" type="ORF">CJ014_19240</name>
</gene>
<keyword evidence="9" id="KW-1278">Translocase</keyword>
<feature type="domain" description="ABC transporter" evidence="11">
    <location>
        <begin position="25"/>
        <end position="261"/>
    </location>
</feature>
<dbReference type="GO" id="GO:0005886">
    <property type="term" value="C:plasma membrane"/>
    <property type="evidence" value="ECO:0007669"/>
    <property type="project" value="UniProtKB-SubCell"/>
</dbReference>
<dbReference type="AlphaFoldDB" id="A0A2G9WSD1"/>
<evidence type="ECO:0000256" key="3">
    <source>
        <dbReference type="ARBA" id="ARBA00022448"/>
    </source>
</evidence>
<dbReference type="InterPro" id="IPR003593">
    <property type="entry name" value="AAA+_ATPase"/>
</dbReference>
<dbReference type="SMART" id="SM00382">
    <property type="entry name" value="AAA"/>
    <property type="match status" value="2"/>
</dbReference>
<dbReference type="InterPro" id="IPR050107">
    <property type="entry name" value="ABC_carbohydrate_import_ATPase"/>
</dbReference>
<dbReference type="InterPro" id="IPR003439">
    <property type="entry name" value="ABC_transporter-like_ATP-bd"/>
</dbReference>
<proteinExistence type="inferred from homology"/>
<dbReference type="Proteomes" id="UP000231070">
    <property type="component" value="Unassembled WGS sequence"/>
</dbReference>
<accession>A0A2G9WSD1</accession>
<dbReference type="InterPro" id="IPR027417">
    <property type="entry name" value="P-loop_NTPase"/>
</dbReference>
<dbReference type="PROSITE" id="PS00211">
    <property type="entry name" value="ABC_TRANSPORTER_1"/>
    <property type="match status" value="1"/>
</dbReference>
<evidence type="ECO:0000256" key="2">
    <source>
        <dbReference type="ARBA" id="ARBA00005417"/>
    </source>
</evidence>
<organism evidence="12 13">
    <name type="scientific">Pleomorphomonas carboxyditropha</name>
    <dbReference type="NCBI Taxonomy" id="2023338"/>
    <lineage>
        <taxon>Bacteria</taxon>
        <taxon>Pseudomonadati</taxon>
        <taxon>Pseudomonadota</taxon>
        <taxon>Alphaproteobacteria</taxon>
        <taxon>Hyphomicrobiales</taxon>
        <taxon>Pleomorphomonadaceae</taxon>
        <taxon>Pleomorphomonas</taxon>
    </lineage>
</organism>
<dbReference type="InterPro" id="IPR017871">
    <property type="entry name" value="ABC_transporter-like_CS"/>
</dbReference>
<evidence type="ECO:0000313" key="12">
    <source>
        <dbReference type="EMBL" id="PIO97603.1"/>
    </source>
</evidence>
<dbReference type="FunFam" id="3.40.50.300:FF:000127">
    <property type="entry name" value="Ribose import ATP-binding protein RbsA"/>
    <property type="match status" value="1"/>
</dbReference>
<evidence type="ECO:0000256" key="1">
    <source>
        <dbReference type="ARBA" id="ARBA00004202"/>
    </source>
</evidence>
<keyword evidence="6" id="KW-0677">Repeat</keyword>
<dbReference type="Pfam" id="PF00005">
    <property type="entry name" value="ABC_tran"/>
    <property type="match status" value="2"/>
</dbReference>
<comment type="subcellular location">
    <subcellularLocation>
        <location evidence="1">Cell membrane</location>
        <topology evidence="1">Peripheral membrane protein</topology>
    </subcellularLocation>
</comment>
<protein>
    <submittedName>
        <fullName evidence="12">Sugar ABC transporter ATP-binding protein</fullName>
    </submittedName>
</protein>